<dbReference type="EMBL" id="HF563609">
    <property type="protein sequence ID" value="CCP25299.1"/>
    <property type="molecule type" value="Genomic_DNA"/>
</dbReference>
<name>F4LVP9_TEPAE</name>
<dbReference type="OrthoDB" id="148113at2"/>
<dbReference type="Proteomes" id="UP000010802">
    <property type="component" value="Chromosome"/>
</dbReference>
<accession>L0RYK1</accession>
<dbReference type="PANTHER" id="PTHR36214">
    <property type="match status" value="1"/>
</dbReference>
<dbReference type="Pfam" id="PF03599">
    <property type="entry name" value="CdhD"/>
    <property type="match status" value="1"/>
</dbReference>
<dbReference type="SUPFAM" id="SSF51717">
    <property type="entry name" value="Dihydropteroate synthetase-like"/>
    <property type="match status" value="1"/>
</dbReference>
<evidence type="ECO:0000313" key="3">
    <source>
        <dbReference type="Proteomes" id="UP000010802"/>
    </source>
</evidence>
<accession>F4LVP9</accession>
<dbReference type="NCBIfam" id="NF003376">
    <property type="entry name" value="PRK04452.1-2"/>
    <property type="match status" value="1"/>
</dbReference>
<sequence length="312" mass="34057">MAYKMPTQKYSGKILEVNVGSDLKLGGESVLPFYSFDGDIGNKPAIGMEIWDIFPESWPAGVLDVFKEVADDPVKWAKHCIEKYNPDFICIKFEGASPDGLNKSVEECAKVAKRLAENVSVPLVIAGCSNNEKNAKLFTKIAEALPNKSYVFLSAVESNYKEVAAAVGLAYGNIVAAESSVDLNLAKQLNILITQLGVKPDKMVMNPGCAAVGYGFEYAVTTMDRIRLAALEQNDATLQMPMILPVSFESWKVKESVVSEEEIPEWGPQEERGIAMEISTAVGVLTAGANAVILRHPRSVEVIRNFITEMTE</sequence>
<dbReference type="PANTHER" id="PTHR36214:SF5">
    <property type="entry name" value="ACETYL-COA DECARBONYLASE_SYNTHASE COMPLEX SUBUNIT DELTA"/>
    <property type="match status" value="1"/>
</dbReference>
<dbReference type="eggNOG" id="COG2069">
    <property type="taxonomic scope" value="Bacteria"/>
</dbReference>
<protein>
    <submittedName>
        <fullName evidence="2">Corrinoid/iron-sulfur protein small subunit</fullName>
    </submittedName>
</protein>
<dbReference type="PATRIC" id="fig|1209989.3.peg.658"/>
<dbReference type="NCBIfam" id="NF040759">
    <property type="entry name" value="WLP_AcsD"/>
    <property type="match status" value="1"/>
</dbReference>
<keyword evidence="3" id="KW-1185">Reference proteome</keyword>
<dbReference type="InterPro" id="IPR051069">
    <property type="entry name" value="ACDS_complex_subunit"/>
</dbReference>
<dbReference type="AlphaFoldDB" id="F4LVP9"/>
<proteinExistence type="predicted"/>
<dbReference type="RefSeq" id="WP_013777669.1">
    <property type="nucleotide sequence ID" value="NC_015519.1"/>
</dbReference>
<dbReference type="Gene3D" id="3.20.20.20">
    <property type="entry name" value="Dihydropteroate synthase-like"/>
    <property type="match status" value="1"/>
</dbReference>
<dbReference type="KEGG" id="tep:TepRe1_0558"/>
<dbReference type="InterPro" id="IPR011005">
    <property type="entry name" value="Dihydropteroate_synth-like_sf"/>
</dbReference>
<evidence type="ECO:0000259" key="1">
    <source>
        <dbReference type="Pfam" id="PF03599"/>
    </source>
</evidence>
<dbReference type="KEGG" id="tae:TepiRe1_0610"/>
<dbReference type="InterPro" id="IPR016041">
    <property type="entry name" value="Ac-CoA_synth_d_su_TIM-brl"/>
</dbReference>
<evidence type="ECO:0000313" key="2">
    <source>
        <dbReference type="EMBL" id="CCP25299.1"/>
    </source>
</evidence>
<dbReference type="STRING" id="1209989.TepRe1_0558"/>
<reference evidence="3" key="1">
    <citation type="journal article" date="2013" name="Genome Announc.">
        <title>First genome sequence of a syntrophic acetate-oxidizing bacterium, Tepidanaerobacter acetatoxydans strain Re1.</title>
        <authorList>
            <person name="Manzoor S."/>
            <person name="Bongcam-Rudloff E."/>
            <person name="Schnurer A."/>
            <person name="Muller B."/>
        </authorList>
    </citation>
    <scope>NUCLEOTIDE SEQUENCE [LARGE SCALE GENOMIC DNA]</scope>
    <source>
        <strain evidence="3">Re1</strain>
    </source>
</reference>
<gene>
    <name evidence="2" type="primary">acsD</name>
    <name evidence="2" type="ordered locus">TEPIRE1_0610</name>
</gene>
<dbReference type="HOGENOM" id="CLU_040403_1_0_9"/>
<feature type="domain" description="CO dehydrogenase/acetyl-CoA synthase delta subunit TIM barrel" evidence="1">
    <location>
        <begin position="22"/>
        <end position="295"/>
    </location>
</feature>
<organism evidence="2 3">
    <name type="scientific">Tepidanaerobacter acetatoxydans (strain DSM 21804 / JCM 16047 / Re1)</name>
    <dbReference type="NCBI Taxonomy" id="1209989"/>
    <lineage>
        <taxon>Bacteria</taxon>
        <taxon>Bacillati</taxon>
        <taxon>Bacillota</taxon>
        <taxon>Clostridia</taxon>
        <taxon>Thermosediminibacterales</taxon>
        <taxon>Tepidanaerobacteraceae</taxon>
        <taxon>Tepidanaerobacter</taxon>
    </lineage>
</organism>